<organism evidence="1 2">
    <name type="scientific">Aspergillus ellipticus CBS 707.79</name>
    <dbReference type="NCBI Taxonomy" id="1448320"/>
    <lineage>
        <taxon>Eukaryota</taxon>
        <taxon>Fungi</taxon>
        <taxon>Dikarya</taxon>
        <taxon>Ascomycota</taxon>
        <taxon>Pezizomycotina</taxon>
        <taxon>Eurotiomycetes</taxon>
        <taxon>Eurotiomycetidae</taxon>
        <taxon>Eurotiales</taxon>
        <taxon>Aspergillaceae</taxon>
        <taxon>Aspergillus</taxon>
        <taxon>Aspergillus subgen. Circumdati</taxon>
    </lineage>
</organism>
<dbReference type="VEuPathDB" id="FungiDB:BO71DRAFT_477029"/>
<evidence type="ECO:0000313" key="1">
    <source>
        <dbReference type="EMBL" id="PYH94169.1"/>
    </source>
</evidence>
<dbReference type="Proteomes" id="UP000247810">
    <property type="component" value="Unassembled WGS sequence"/>
</dbReference>
<name>A0A319D9Z6_9EURO</name>
<keyword evidence="2" id="KW-1185">Reference proteome</keyword>
<protein>
    <submittedName>
        <fullName evidence="1">Uncharacterized protein</fullName>
    </submittedName>
</protein>
<dbReference type="EMBL" id="KZ825877">
    <property type="protein sequence ID" value="PYH94169.1"/>
    <property type="molecule type" value="Genomic_DNA"/>
</dbReference>
<sequence>MISTTMLLRVKLDYLSKITRSLISREQIRRGAMISIDGYCPKAVEFITSYLGYILGNNYKSDIFRGPATPVICSHCTQQLQRLGDQANASWKLTIAEVEKHLQKQEKHRCKPVALVPHYQLTSIDLLCLNSAITQRNISPEDKWRQQADVWKDYARPDITIYIDDLKYEDYFELVQVGAQNLIICGTQRSGFLTWDIRRRMVKVLKTILNEARF</sequence>
<gene>
    <name evidence="1" type="ORF">BO71DRAFT_477029</name>
</gene>
<evidence type="ECO:0000313" key="2">
    <source>
        <dbReference type="Proteomes" id="UP000247810"/>
    </source>
</evidence>
<accession>A0A319D9Z6</accession>
<dbReference type="OrthoDB" id="4436141at2759"/>
<reference evidence="1 2" key="1">
    <citation type="submission" date="2018-02" db="EMBL/GenBank/DDBJ databases">
        <title>The genomes of Aspergillus section Nigri reveals drivers in fungal speciation.</title>
        <authorList>
            <consortium name="DOE Joint Genome Institute"/>
            <person name="Vesth T.C."/>
            <person name="Nybo J."/>
            <person name="Theobald S."/>
            <person name="Brandl J."/>
            <person name="Frisvad J.C."/>
            <person name="Nielsen K.F."/>
            <person name="Lyhne E.K."/>
            <person name="Kogle M.E."/>
            <person name="Kuo A."/>
            <person name="Riley R."/>
            <person name="Clum A."/>
            <person name="Nolan M."/>
            <person name="Lipzen A."/>
            <person name="Salamov A."/>
            <person name="Henrissat B."/>
            <person name="Wiebenga A."/>
            <person name="De vries R.P."/>
            <person name="Grigoriev I.V."/>
            <person name="Mortensen U.H."/>
            <person name="Andersen M.R."/>
            <person name="Baker S.E."/>
        </authorList>
    </citation>
    <scope>NUCLEOTIDE SEQUENCE [LARGE SCALE GENOMIC DNA]</scope>
    <source>
        <strain evidence="1 2">CBS 707.79</strain>
    </source>
</reference>
<dbReference type="AlphaFoldDB" id="A0A319D9Z6"/>
<proteinExistence type="predicted"/>